<evidence type="ECO:0000313" key="4">
    <source>
        <dbReference type="EMBL" id="EAP88263.1"/>
    </source>
</evidence>
<dbReference type="AlphaFoldDB" id="A3U7P6"/>
<dbReference type="EMBL" id="CP002046">
    <property type="protein sequence ID" value="EAP88263.1"/>
    <property type="molecule type" value="Genomic_DNA"/>
</dbReference>
<dbReference type="GeneID" id="89452959"/>
<dbReference type="STRING" id="216432.CA2559_05870"/>
<proteinExistence type="predicted"/>
<dbReference type="KEGG" id="cat:CA2559_05870"/>
<sequence length="243" mass="27524">MKTLIILFFLLTTLYYAQAQDSQLLDKEWTLDHITLDNLNYYPPFENGEGSDSQIEFYDSEVSELVVVFCSFISVVYEFSSTSSEFTTIGSWGGSTNQCFNEDNQNYEGMYYNDFWLTHNDTSNNTFSYNIVTGDDGTMMLTITNENGDQAFYNSAALGVEDNAGQQITIFPNPAEDVFHIINEMPSSISSLTIYNIKGKRILQKDNISKNEIIDVSSLPSGLYLVDVNNTEGHREVIKLVKR</sequence>
<evidence type="ECO:0000259" key="3">
    <source>
        <dbReference type="Pfam" id="PF18962"/>
    </source>
</evidence>
<gene>
    <name evidence="4" type="ordered locus">CA2559_05870</name>
</gene>
<reference evidence="4 5" key="1">
    <citation type="journal article" date="2010" name="J. Bacteriol.">
        <title>The complete genome sequence of Croceibacter atlanticus HTCC2559T.</title>
        <authorList>
            <person name="Oh H.M."/>
            <person name="Kang I."/>
            <person name="Ferriera S."/>
            <person name="Giovannoni S.J."/>
            <person name="Cho J.C."/>
        </authorList>
    </citation>
    <scope>NUCLEOTIDE SEQUENCE [LARGE SCALE GENOMIC DNA]</scope>
    <source>
        <strain evidence="5">ATCC BAA-628 / HTCC2559 / KCTC 12090</strain>
    </source>
</reference>
<name>A3U7P6_CROAH</name>
<feature type="chain" id="PRO_5002659901" description="Secretion system C-terminal sorting domain-containing protein" evidence="2">
    <location>
        <begin position="20"/>
        <end position="243"/>
    </location>
</feature>
<dbReference type="RefSeq" id="WP_013186934.1">
    <property type="nucleotide sequence ID" value="NC_014230.1"/>
</dbReference>
<dbReference type="NCBIfam" id="TIGR04183">
    <property type="entry name" value="Por_Secre_tail"/>
    <property type="match status" value="1"/>
</dbReference>
<evidence type="ECO:0000313" key="5">
    <source>
        <dbReference type="Proteomes" id="UP000002297"/>
    </source>
</evidence>
<organism evidence="4 5">
    <name type="scientific">Croceibacter atlanticus (strain ATCC BAA-628 / JCM 21780 / CIP 108009 / IAM 15332 / KCTC 12090 / HTCC2559)</name>
    <dbReference type="NCBI Taxonomy" id="216432"/>
    <lineage>
        <taxon>Bacteria</taxon>
        <taxon>Pseudomonadati</taxon>
        <taxon>Bacteroidota</taxon>
        <taxon>Flavobacteriia</taxon>
        <taxon>Flavobacteriales</taxon>
        <taxon>Flavobacteriaceae</taxon>
        <taxon>Croceibacter</taxon>
    </lineage>
</organism>
<feature type="domain" description="Secretion system C-terminal sorting" evidence="3">
    <location>
        <begin position="170"/>
        <end position="233"/>
    </location>
</feature>
<dbReference type="HOGENOM" id="CLU_099778_0_0_10"/>
<dbReference type="InterPro" id="IPR026444">
    <property type="entry name" value="Secre_tail"/>
</dbReference>
<dbReference type="eggNOG" id="ENOG50337VS">
    <property type="taxonomic scope" value="Bacteria"/>
</dbReference>
<accession>A3U7P6</accession>
<feature type="signal peptide" evidence="2">
    <location>
        <begin position="1"/>
        <end position="19"/>
    </location>
</feature>
<dbReference type="OrthoDB" id="1429691at2"/>
<keyword evidence="1 2" id="KW-0732">Signal</keyword>
<keyword evidence="5" id="KW-1185">Reference proteome</keyword>
<dbReference type="Pfam" id="PF18962">
    <property type="entry name" value="Por_Secre_tail"/>
    <property type="match status" value="1"/>
</dbReference>
<evidence type="ECO:0000256" key="2">
    <source>
        <dbReference type="SAM" id="SignalP"/>
    </source>
</evidence>
<evidence type="ECO:0000256" key="1">
    <source>
        <dbReference type="ARBA" id="ARBA00022729"/>
    </source>
</evidence>
<dbReference type="Proteomes" id="UP000002297">
    <property type="component" value="Chromosome"/>
</dbReference>
<protein>
    <recommendedName>
        <fullName evidence="3">Secretion system C-terminal sorting domain-containing protein</fullName>
    </recommendedName>
</protein>